<evidence type="ECO:0000313" key="2">
    <source>
        <dbReference type="Proteomes" id="UP000252586"/>
    </source>
</evidence>
<sequence length="35" mass="3645">MDPFVILGAVNGVLTVLNNGVHLAAQVLSLVLPFI</sequence>
<dbReference type="Proteomes" id="UP000252586">
    <property type="component" value="Unassembled WGS sequence"/>
</dbReference>
<evidence type="ECO:0000313" key="1">
    <source>
        <dbReference type="EMBL" id="RBO85338.1"/>
    </source>
</evidence>
<reference evidence="1 2" key="1">
    <citation type="submission" date="2018-06" db="EMBL/GenBank/DDBJ databases">
        <title>Genomic Encyclopedia of Type Strains, Phase IV (KMG-IV): sequencing the most valuable type-strain genomes for metagenomic binning, comparative biology and taxonomic classification.</title>
        <authorList>
            <person name="Goeker M."/>
        </authorList>
    </citation>
    <scope>NUCLEOTIDE SEQUENCE [LARGE SCALE GENOMIC DNA]</scope>
    <source>
        <strain evidence="1 2">DSM 44599</strain>
    </source>
</reference>
<accession>A0A366D7T2</accession>
<comment type="caution">
    <text evidence="1">The sequence shown here is derived from an EMBL/GenBank/DDBJ whole genome shotgun (WGS) entry which is preliminary data.</text>
</comment>
<gene>
    <name evidence="1" type="ORF">DFR74_115186</name>
</gene>
<dbReference type="AlphaFoldDB" id="A0A366D7T2"/>
<proteinExistence type="predicted"/>
<dbReference type="EMBL" id="QNRE01000015">
    <property type="protein sequence ID" value="RBO85338.1"/>
    <property type="molecule type" value="Genomic_DNA"/>
</dbReference>
<protein>
    <submittedName>
        <fullName evidence="1">Uncharacterized protein</fullName>
    </submittedName>
</protein>
<name>A0A366D7T2_9NOCA</name>
<organism evidence="1 2">
    <name type="scientific">Nocardia puris</name>
    <dbReference type="NCBI Taxonomy" id="208602"/>
    <lineage>
        <taxon>Bacteria</taxon>
        <taxon>Bacillati</taxon>
        <taxon>Actinomycetota</taxon>
        <taxon>Actinomycetes</taxon>
        <taxon>Mycobacteriales</taxon>
        <taxon>Nocardiaceae</taxon>
        <taxon>Nocardia</taxon>
    </lineage>
</organism>
<keyword evidence="2" id="KW-1185">Reference proteome</keyword>